<evidence type="ECO:0000313" key="2">
    <source>
        <dbReference type="Proteomes" id="UP000037505"/>
    </source>
</evidence>
<dbReference type="InterPro" id="IPR021848">
    <property type="entry name" value="HODM_asu-like"/>
</dbReference>
<gene>
    <name evidence="1" type="ORF">ANOM_007077</name>
</gene>
<sequence length="123" mass="14409">MPTDRPIQRGSWGIEIDQPIHIPPGDPIALRHETQNPDIALDRYHLRVDWQTRVSDDSREAKSGLLTHKNTWNTEATVLPALELWEREQNEQGIIPRDWQPATLDDYPYYPGWEERWNATQSV</sequence>
<comment type="caution">
    <text evidence="1">The sequence shown here is derived from an EMBL/GenBank/DDBJ whole genome shotgun (WGS) entry which is preliminary data.</text>
</comment>
<dbReference type="EMBL" id="JNOM01000172">
    <property type="protein sequence ID" value="KNG85129.1"/>
    <property type="molecule type" value="Genomic_DNA"/>
</dbReference>
<reference evidence="1 2" key="1">
    <citation type="submission" date="2014-06" db="EMBL/GenBank/DDBJ databases">
        <title>The Genome of the Aflatoxigenic Filamentous Fungus Aspergillus nomius.</title>
        <authorList>
            <person name="Moore M.G."/>
            <person name="Shannon B.M."/>
            <person name="Brian M.M."/>
        </authorList>
    </citation>
    <scope>NUCLEOTIDE SEQUENCE [LARGE SCALE GENOMIC DNA]</scope>
    <source>
        <strain evidence="1 2">NRRL 13137</strain>
    </source>
</reference>
<accession>A0A0L1J033</accession>
<keyword evidence="2" id="KW-1185">Reference proteome</keyword>
<proteinExistence type="predicted"/>
<dbReference type="OrthoDB" id="5043642at2759"/>
<dbReference type="RefSeq" id="XP_015406052.1">
    <property type="nucleotide sequence ID" value="XM_015552333.1"/>
</dbReference>
<protein>
    <submittedName>
        <fullName evidence="1">Uncharacterized protein</fullName>
    </submittedName>
</protein>
<organism evidence="1 2">
    <name type="scientific">Aspergillus nomiae NRRL (strain ATCC 15546 / NRRL 13137 / CBS 260.88 / M93)</name>
    <dbReference type="NCBI Taxonomy" id="1509407"/>
    <lineage>
        <taxon>Eukaryota</taxon>
        <taxon>Fungi</taxon>
        <taxon>Dikarya</taxon>
        <taxon>Ascomycota</taxon>
        <taxon>Pezizomycotina</taxon>
        <taxon>Eurotiomycetes</taxon>
        <taxon>Eurotiomycetidae</taxon>
        <taxon>Eurotiales</taxon>
        <taxon>Aspergillaceae</taxon>
        <taxon>Aspergillus</taxon>
        <taxon>Aspergillus subgen. Circumdati</taxon>
    </lineage>
</organism>
<dbReference type="Pfam" id="PF11927">
    <property type="entry name" value="HODM_asu-like"/>
    <property type="match status" value="1"/>
</dbReference>
<dbReference type="Proteomes" id="UP000037505">
    <property type="component" value="Unassembled WGS sequence"/>
</dbReference>
<dbReference type="STRING" id="1509407.A0A0L1J033"/>
<dbReference type="AlphaFoldDB" id="A0A0L1J033"/>
<evidence type="ECO:0000313" key="1">
    <source>
        <dbReference type="EMBL" id="KNG85129.1"/>
    </source>
</evidence>
<dbReference type="GeneID" id="26808881"/>
<name>A0A0L1J033_ASPN3</name>